<name>A3U6T0_CROAH</name>
<sequence>MMTQKKMDNDLKKFLWGQFINGNTRLENLNPKDVLKRYNFNISQEDLDERATHLLQLFVTLYSSSQLPDSDKEMWEEFKKAEDKIKCGYDFSKYTNMTKAELGSYIYTYEGVEGTEQIIGQNLISDNTERLLASFYYESKFVTI</sequence>
<gene>
    <name evidence="1" type="ordered locus">CA2559_04290</name>
</gene>
<evidence type="ECO:0000313" key="2">
    <source>
        <dbReference type="Proteomes" id="UP000002297"/>
    </source>
</evidence>
<keyword evidence="2" id="KW-1185">Reference proteome</keyword>
<protein>
    <submittedName>
        <fullName evidence="1">Uncharacterized protein</fullName>
    </submittedName>
</protein>
<proteinExistence type="predicted"/>
<dbReference type="GeneID" id="89452650"/>
<reference evidence="1 2" key="1">
    <citation type="journal article" date="2010" name="J. Bacteriol.">
        <title>The complete genome sequence of Croceibacter atlanticus HTCC2559T.</title>
        <authorList>
            <person name="Oh H.M."/>
            <person name="Kang I."/>
            <person name="Ferriera S."/>
            <person name="Giovannoni S.J."/>
            <person name="Cho J.C."/>
        </authorList>
    </citation>
    <scope>NUCLEOTIDE SEQUENCE [LARGE SCALE GENOMIC DNA]</scope>
    <source>
        <strain evidence="2">ATCC BAA-628 / HTCC2559 / KCTC 12090</strain>
    </source>
</reference>
<dbReference type="RefSeq" id="WP_013186623.1">
    <property type="nucleotide sequence ID" value="NC_014230.1"/>
</dbReference>
<dbReference type="HOGENOM" id="CLU_1793265_0_0_10"/>
<organism evidence="1 2">
    <name type="scientific">Croceibacter atlanticus (strain ATCC BAA-628 / JCM 21780 / CIP 108009 / IAM 15332 / KCTC 12090 / HTCC2559)</name>
    <dbReference type="NCBI Taxonomy" id="216432"/>
    <lineage>
        <taxon>Bacteria</taxon>
        <taxon>Pseudomonadati</taxon>
        <taxon>Bacteroidota</taxon>
        <taxon>Flavobacteriia</taxon>
        <taxon>Flavobacteriales</taxon>
        <taxon>Flavobacteriaceae</taxon>
        <taxon>Croceibacter</taxon>
    </lineage>
</organism>
<dbReference type="STRING" id="216432.CA2559_04290"/>
<dbReference type="KEGG" id="cat:CA2559_04290"/>
<accession>A3U6T0</accession>
<dbReference type="EMBL" id="CP002046">
    <property type="protein sequence ID" value="EAP87947.1"/>
    <property type="molecule type" value="Genomic_DNA"/>
</dbReference>
<dbReference type="AlphaFoldDB" id="A3U6T0"/>
<evidence type="ECO:0000313" key="1">
    <source>
        <dbReference type="EMBL" id="EAP87947.1"/>
    </source>
</evidence>
<dbReference type="Proteomes" id="UP000002297">
    <property type="component" value="Chromosome"/>
</dbReference>